<name>A0AAJ0MLC3_9PEZI</name>
<evidence type="ECO:0000256" key="2">
    <source>
        <dbReference type="ARBA" id="ARBA00022643"/>
    </source>
</evidence>
<accession>A0AAJ0MLC3</accession>
<keyword evidence="3" id="KW-0560">Oxidoreductase</keyword>
<dbReference type="PANTHER" id="PTHR32332:SF34">
    <property type="entry name" value="2-NITROPROPANE DIOXYGENASE FAMILY, PUTATIVE-RELATED"/>
    <property type="match status" value="1"/>
</dbReference>
<evidence type="ECO:0008006" key="6">
    <source>
        <dbReference type="Google" id="ProtNLM"/>
    </source>
</evidence>
<organism evidence="4 5">
    <name type="scientific">Lasiosphaeria hispida</name>
    <dbReference type="NCBI Taxonomy" id="260671"/>
    <lineage>
        <taxon>Eukaryota</taxon>
        <taxon>Fungi</taxon>
        <taxon>Dikarya</taxon>
        <taxon>Ascomycota</taxon>
        <taxon>Pezizomycotina</taxon>
        <taxon>Sordariomycetes</taxon>
        <taxon>Sordariomycetidae</taxon>
        <taxon>Sordariales</taxon>
        <taxon>Lasiosphaeriaceae</taxon>
        <taxon>Lasiosphaeria</taxon>
    </lineage>
</organism>
<dbReference type="Gene3D" id="3.20.20.70">
    <property type="entry name" value="Aldolase class I"/>
    <property type="match status" value="1"/>
</dbReference>
<dbReference type="Proteomes" id="UP001275084">
    <property type="component" value="Unassembled WGS sequence"/>
</dbReference>
<evidence type="ECO:0000256" key="1">
    <source>
        <dbReference type="ARBA" id="ARBA00022630"/>
    </source>
</evidence>
<dbReference type="PANTHER" id="PTHR32332">
    <property type="entry name" value="2-NITROPROPANE DIOXYGENASE"/>
    <property type="match status" value="1"/>
</dbReference>
<keyword evidence="2" id="KW-0288">FMN</keyword>
<protein>
    <recommendedName>
        <fullName evidence="6">Nitronate monooxygenase domain-containing protein</fullName>
    </recommendedName>
</protein>
<gene>
    <name evidence="4" type="ORF">B0T25DRAFT_563702</name>
</gene>
<dbReference type="CDD" id="cd04730">
    <property type="entry name" value="NPD_like"/>
    <property type="match status" value="1"/>
</dbReference>
<sequence length="353" mass="37046">MLHTIQSVQLKDNLTKTYPWTKSPLIVSAPMRVMTGPDLAVSVFRAGGLGFIGPGLTPSSTATDLSTTRTLLSPPSPTDPLPVGVGFQLWNGDLPTAVSAVSAHRPIAAWLFAPRDGQSEINTWASALRAASPATQIWLQVGTLAEALSAVSSPHPPDVLVVQGSEAGGHGRATDGVGFITLLPEIADAVRGSGIPLFAAGGVVDGRGVVAALGVGAAGVAMGTRFLAAREARIARGYQEEVVRAGEGGRNTVRTQLWNHLRGTYGWPAEWSPRGVVNKSWVEEQEGVGFEELKEKHDAVVKEGDKAWGPEGRTATYAGAGVGLVKGVQGAGEIVEEVRRDAVDILRELSRLY</sequence>
<keyword evidence="1" id="KW-0285">Flavoprotein</keyword>
<dbReference type="SUPFAM" id="SSF51412">
    <property type="entry name" value="Inosine monophosphate dehydrogenase (IMPDH)"/>
    <property type="match status" value="1"/>
</dbReference>
<evidence type="ECO:0000313" key="5">
    <source>
        <dbReference type="Proteomes" id="UP001275084"/>
    </source>
</evidence>
<evidence type="ECO:0000313" key="4">
    <source>
        <dbReference type="EMBL" id="KAK3364699.1"/>
    </source>
</evidence>
<dbReference type="InterPro" id="IPR013785">
    <property type="entry name" value="Aldolase_TIM"/>
</dbReference>
<comment type="caution">
    <text evidence="4">The sequence shown here is derived from an EMBL/GenBank/DDBJ whole genome shotgun (WGS) entry which is preliminary data.</text>
</comment>
<reference evidence="4" key="1">
    <citation type="journal article" date="2023" name="Mol. Phylogenet. Evol.">
        <title>Genome-scale phylogeny and comparative genomics of the fungal order Sordariales.</title>
        <authorList>
            <person name="Hensen N."/>
            <person name="Bonometti L."/>
            <person name="Westerberg I."/>
            <person name="Brannstrom I.O."/>
            <person name="Guillou S."/>
            <person name="Cros-Aarteil S."/>
            <person name="Calhoun S."/>
            <person name="Haridas S."/>
            <person name="Kuo A."/>
            <person name="Mondo S."/>
            <person name="Pangilinan J."/>
            <person name="Riley R."/>
            <person name="LaButti K."/>
            <person name="Andreopoulos B."/>
            <person name="Lipzen A."/>
            <person name="Chen C."/>
            <person name="Yan M."/>
            <person name="Daum C."/>
            <person name="Ng V."/>
            <person name="Clum A."/>
            <person name="Steindorff A."/>
            <person name="Ohm R.A."/>
            <person name="Martin F."/>
            <person name="Silar P."/>
            <person name="Natvig D.O."/>
            <person name="Lalanne C."/>
            <person name="Gautier V."/>
            <person name="Ament-Velasquez S.L."/>
            <person name="Kruys A."/>
            <person name="Hutchinson M.I."/>
            <person name="Powell A.J."/>
            <person name="Barry K."/>
            <person name="Miller A.N."/>
            <person name="Grigoriev I.V."/>
            <person name="Debuchy R."/>
            <person name="Gladieux P."/>
            <person name="Hiltunen Thoren M."/>
            <person name="Johannesson H."/>
        </authorList>
    </citation>
    <scope>NUCLEOTIDE SEQUENCE</scope>
    <source>
        <strain evidence="4">CBS 955.72</strain>
    </source>
</reference>
<dbReference type="GO" id="GO:0018580">
    <property type="term" value="F:nitronate monooxygenase activity"/>
    <property type="evidence" value="ECO:0007669"/>
    <property type="project" value="InterPro"/>
</dbReference>
<dbReference type="EMBL" id="JAUIQD010000001">
    <property type="protein sequence ID" value="KAK3364699.1"/>
    <property type="molecule type" value="Genomic_DNA"/>
</dbReference>
<dbReference type="InterPro" id="IPR004136">
    <property type="entry name" value="NMO"/>
</dbReference>
<reference evidence="4" key="2">
    <citation type="submission" date="2023-06" db="EMBL/GenBank/DDBJ databases">
        <authorList>
            <consortium name="Lawrence Berkeley National Laboratory"/>
            <person name="Haridas S."/>
            <person name="Hensen N."/>
            <person name="Bonometti L."/>
            <person name="Westerberg I."/>
            <person name="Brannstrom I.O."/>
            <person name="Guillou S."/>
            <person name="Cros-Aarteil S."/>
            <person name="Calhoun S."/>
            <person name="Kuo A."/>
            <person name="Mondo S."/>
            <person name="Pangilinan J."/>
            <person name="Riley R."/>
            <person name="Labutti K."/>
            <person name="Andreopoulos B."/>
            <person name="Lipzen A."/>
            <person name="Chen C."/>
            <person name="Yanf M."/>
            <person name="Daum C."/>
            <person name="Ng V."/>
            <person name="Clum A."/>
            <person name="Steindorff A."/>
            <person name="Ohm R."/>
            <person name="Martin F."/>
            <person name="Silar P."/>
            <person name="Natvig D."/>
            <person name="Lalanne C."/>
            <person name="Gautier V."/>
            <person name="Ament-Velasquez S.L."/>
            <person name="Kruys A."/>
            <person name="Hutchinson M.I."/>
            <person name="Powell A.J."/>
            <person name="Barry K."/>
            <person name="Miller A.N."/>
            <person name="Grigoriev I.V."/>
            <person name="Debuchy R."/>
            <person name="Gladieux P."/>
            <person name="Thoren M.H."/>
            <person name="Johannesson H."/>
        </authorList>
    </citation>
    <scope>NUCLEOTIDE SEQUENCE</scope>
    <source>
        <strain evidence="4">CBS 955.72</strain>
    </source>
</reference>
<evidence type="ECO:0000256" key="3">
    <source>
        <dbReference type="ARBA" id="ARBA00023002"/>
    </source>
</evidence>
<proteinExistence type="predicted"/>
<keyword evidence="5" id="KW-1185">Reference proteome</keyword>
<dbReference type="Pfam" id="PF03060">
    <property type="entry name" value="NMO"/>
    <property type="match status" value="1"/>
</dbReference>
<dbReference type="AlphaFoldDB" id="A0AAJ0MLC3"/>